<comment type="caution">
    <text evidence="4">The sequence shown here is derived from an EMBL/GenBank/DDBJ whole genome shotgun (WGS) entry which is preliminary data.</text>
</comment>
<name>A0ABN9UGT8_9DINO</name>
<keyword evidence="1" id="KW-0847">Vitamin C</keyword>
<dbReference type="PANTHER" id="PTHR12907:SF26">
    <property type="entry name" value="HIF PROLYL HYDROXYLASE, ISOFORM C"/>
    <property type="match status" value="1"/>
</dbReference>
<dbReference type="EMBL" id="CAUYUJ010015844">
    <property type="protein sequence ID" value="CAK0858845.1"/>
    <property type="molecule type" value="Genomic_DNA"/>
</dbReference>
<feature type="non-terminal residue" evidence="4">
    <location>
        <position position="1"/>
    </location>
</feature>
<reference evidence="4" key="1">
    <citation type="submission" date="2023-10" db="EMBL/GenBank/DDBJ databases">
        <authorList>
            <person name="Chen Y."/>
            <person name="Shah S."/>
            <person name="Dougan E. K."/>
            <person name="Thang M."/>
            <person name="Chan C."/>
        </authorList>
    </citation>
    <scope>NUCLEOTIDE SEQUENCE [LARGE SCALE GENOMIC DNA]</scope>
</reference>
<evidence type="ECO:0000256" key="2">
    <source>
        <dbReference type="SAM" id="MobiDB-lite"/>
    </source>
</evidence>
<evidence type="ECO:0000313" key="5">
    <source>
        <dbReference type="Proteomes" id="UP001189429"/>
    </source>
</evidence>
<organism evidence="4 5">
    <name type="scientific">Prorocentrum cordatum</name>
    <dbReference type="NCBI Taxonomy" id="2364126"/>
    <lineage>
        <taxon>Eukaryota</taxon>
        <taxon>Sar</taxon>
        <taxon>Alveolata</taxon>
        <taxon>Dinophyceae</taxon>
        <taxon>Prorocentrales</taxon>
        <taxon>Prorocentraceae</taxon>
        <taxon>Prorocentrum</taxon>
    </lineage>
</organism>
<keyword evidence="5" id="KW-1185">Reference proteome</keyword>
<feature type="region of interest" description="Disordered" evidence="2">
    <location>
        <begin position="417"/>
        <end position="480"/>
    </location>
</feature>
<feature type="compositionally biased region" description="Low complexity" evidence="2">
    <location>
        <begin position="27"/>
        <end position="36"/>
    </location>
</feature>
<dbReference type="InterPro" id="IPR051559">
    <property type="entry name" value="HIF_prolyl_hydroxylases"/>
</dbReference>
<dbReference type="Proteomes" id="UP001189429">
    <property type="component" value="Unassembled WGS sequence"/>
</dbReference>
<accession>A0ABN9UGT8</accession>
<evidence type="ECO:0000313" key="4">
    <source>
        <dbReference type="EMBL" id="CAK0858845.1"/>
    </source>
</evidence>
<sequence>GSRPFASMPFASRGTRLCTHGQPRRGAAAAAPAALAGERGTSGPAPIVGLRSLVPGPPRVMKNSRREVFLYFLGFGSGVARPPWPGFLLLKRGHAMPPPPSAEKAPRGPCADGLRQTAPPLSAVPQVAQMPSTTTRGHVGSGQRLRRLLGGRVGLGMAWEAARGELLDGGLCVVRGLLGDDGRAAAALRHASLSLFAAGGMRPGALGGGGSGGGGQAVDKAWRGDYVAWLGDDGPLDPPPSGRGRRDSAVAAAALCAGSPLLGGRRGFWPPSREEWSALLSKLTAGMDAAVSRLHGPGLVRGDVMASVYPPGRGAGFRRHVDNPEGDGRRLSAVYYVNGAWAAADGALLRGWPGGREPPREVLPEADVLVVFRADTVEHEVTRNRIRGQQLRHLPPRLPLRVHLLVLRPGGGAGAPRGCVRGQAAAPPGSARAQPASATGGQLPGLHGRPLGTEERGPRSAGKRALEPGVLSRASCASRV</sequence>
<dbReference type="Pfam" id="PF13640">
    <property type="entry name" value="2OG-FeII_Oxy_3"/>
    <property type="match status" value="1"/>
</dbReference>
<dbReference type="Gene3D" id="2.60.120.620">
    <property type="entry name" value="q2cbj1_9rhob like domain"/>
    <property type="match status" value="1"/>
</dbReference>
<gene>
    <name evidence="4" type="ORF">PCOR1329_LOCUS48412</name>
</gene>
<protein>
    <recommendedName>
        <fullName evidence="3">Prolyl 4-hydroxylase alpha subunit Fe(2+) 2OG dioxygenase domain-containing protein</fullName>
    </recommendedName>
</protein>
<evidence type="ECO:0000256" key="1">
    <source>
        <dbReference type="ARBA" id="ARBA00022896"/>
    </source>
</evidence>
<evidence type="ECO:0000259" key="3">
    <source>
        <dbReference type="Pfam" id="PF13640"/>
    </source>
</evidence>
<feature type="region of interest" description="Disordered" evidence="2">
    <location>
        <begin position="1"/>
        <end position="44"/>
    </location>
</feature>
<dbReference type="PANTHER" id="PTHR12907">
    <property type="entry name" value="EGL NINE HOMOLOG-RELATED"/>
    <property type="match status" value="1"/>
</dbReference>
<feature type="domain" description="Prolyl 4-hydroxylase alpha subunit Fe(2+) 2OG dioxygenase" evidence="3">
    <location>
        <begin position="306"/>
        <end position="385"/>
    </location>
</feature>
<dbReference type="InterPro" id="IPR044862">
    <property type="entry name" value="Pro_4_hyd_alph_FE2OG_OXY"/>
</dbReference>
<proteinExistence type="predicted"/>